<dbReference type="OrthoDB" id="9790567at2"/>
<keyword evidence="1" id="KW-1133">Transmembrane helix</keyword>
<dbReference type="RefSeq" id="WP_075821128.1">
    <property type="nucleotide sequence ID" value="NZ_CAJUTZ010000051.1"/>
</dbReference>
<gene>
    <name evidence="3" type="ORF">BO222_12815</name>
</gene>
<dbReference type="InterPro" id="IPR005185">
    <property type="entry name" value="YccF"/>
</dbReference>
<evidence type="ECO:0000256" key="1">
    <source>
        <dbReference type="SAM" id="Phobius"/>
    </source>
</evidence>
<dbReference type="AlphaFoldDB" id="A0A1U7NCK1"/>
<dbReference type="GeneID" id="82203994"/>
<evidence type="ECO:0000259" key="2">
    <source>
        <dbReference type="Pfam" id="PF03733"/>
    </source>
</evidence>
<dbReference type="GO" id="GO:0005886">
    <property type="term" value="C:plasma membrane"/>
    <property type="evidence" value="ECO:0007669"/>
    <property type="project" value="TreeGrafter"/>
</dbReference>
<comment type="caution">
    <text evidence="3">The sequence shown here is derived from an EMBL/GenBank/DDBJ whole genome shotgun (WGS) entry which is preliminary data.</text>
</comment>
<feature type="transmembrane region" description="Helical" evidence="1">
    <location>
        <begin position="80"/>
        <end position="101"/>
    </location>
</feature>
<dbReference type="InterPro" id="IPR052937">
    <property type="entry name" value="Inner_membrane_protein"/>
</dbReference>
<accession>A0A1U7NCK1</accession>
<protein>
    <recommendedName>
        <fullName evidence="2">Inner membrane component domain-containing protein</fullName>
    </recommendedName>
</protein>
<dbReference type="Proteomes" id="UP000186341">
    <property type="component" value="Unassembled WGS sequence"/>
</dbReference>
<reference evidence="3 4" key="1">
    <citation type="submission" date="2016-11" db="EMBL/GenBank/DDBJ databases">
        <title>Description of two novel members of the family Erysipelotrichaceae: Ileibacterium lipovorans gen. nov., sp. nov. and Dubosiella newyorkensis, gen. nov., sp. nov.</title>
        <authorList>
            <person name="Cox L.M."/>
            <person name="Sohn J."/>
            <person name="Tyrrell K.L."/>
            <person name="Citron D.M."/>
            <person name="Lawson P.A."/>
            <person name="Patel N.B."/>
            <person name="Iizumi T."/>
            <person name="Perez-Perez G.I."/>
            <person name="Goldstein E.J."/>
            <person name="Blaser M.J."/>
        </authorList>
    </citation>
    <scope>NUCLEOTIDE SEQUENCE [LARGE SCALE GENOMIC DNA]</scope>
    <source>
        <strain evidence="3 4">NYU-BL-A3</strain>
    </source>
</reference>
<dbReference type="NCBIfam" id="NF008740">
    <property type="entry name" value="PRK11770.1-2"/>
    <property type="match status" value="1"/>
</dbReference>
<dbReference type="InterPro" id="IPR031308">
    <property type="entry name" value="UCP028777"/>
</dbReference>
<keyword evidence="1" id="KW-0472">Membrane</keyword>
<evidence type="ECO:0000313" key="4">
    <source>
        <dbReference type="Proteomes" id="UP000186341"/>
    </source>
</evidence>
<dbReference type="PANTHER" id="PTHR42903">
    <property type="entry name" value="INNER MEMBRANE PROTEIN YCCF"/>
    <property type="match status" value="1"/>
</dbReference>
<feature type="transmembrane region" description="Helical" evidence="1">
    <location>
        <begin position="56"/>
        <end position="74"/>
    </location>
</feature>
<proteinExistence type="predicted"/>
<dbReference type="PIRSF" id="PIRSF028777">
    <property type="entry name" value="UCP028777"/>
    <property type="match status" value="1"/>
</dbReference>
<keyword evidence="4" id="KW-1185">Reference proteome</keyword>
<organism evidence="3 4">
    <name type="scientific">Ileibacterium valens</name>
    <dbReference type="NCBI Taxonomy" id="1862668"/>
    <lineage>
        <taxon>Bacteria</taxon>
        <taxon>Bacillati</taxon>
        <taxon>Bacillota</taxon>
        <taxon>Erysipelotrichia</taxon>
        <taxon>Erysipelotrichales</taxon>
        <taxon>Erysipelotrichaceae</taxon>
        <taxon>Ileibacterium</taxon>
    </lineage>
</organism>
<dbReference type="PANTHER" id="PTHR42903:SF1">
    <property type="entry name" value="INNER MEMBRANE PROTEIN YCCF"/>
    <property type="match status" value="1"/>
</dbReference>
<keyword evidence="1" id="KW-0812">Transmembrane</keyword>
<dbReference type="Pfam" id="PF03733">
    <property type="entry name" value="YccF"/>
    <property type="match status" value="2"/>
</dbReference>
<evidence type="ECO:0000313" key="3">
    <source>
        <dbReference type="EMBL" id="OLU36198.1"/>
    </source>
</evidence>
<feature type="domain" description="Inner membrane component" evidence="2">
    <location>
        <begin position="4"/>
        <end position="54"/>
    </location>
</feature>
<dbReference type="EMBL" id="MPJW01000286">
    <property type="protein sequence ID" value="OLU36198.1"/>
    <property type="molecule type" value="Genomic_DNA"/>
</dbReference>
<feature type="domain" description="Inner membrane component" evidence="2">
    <location>
        <begin position="66"/>
        <end position="115"/>
    </location>
</feature>
<name>A0A1U7NCK1_9FIRM</name>
<sequence length="130" mass="14044">MNILMNILWFICCGLWQGILWAVAGVLWCITIVGIPVGVQCFKFAGLAFFPFGKRVIYGGGTGSFLLNIIWILLSGWVLAAGAIVNGVALCITIIGIPFGLQCFKFAKLAFMPFGSRIVPNNTVGPYPDL</sequence>
<feature type="transmembrane region" description="Helical" evidence="1">
    <location>
        <begin position="6"/>
        <end position="35"/>
    </location>
</feature>